<sequence>MMFRADKLTFGVSKLRSAGDVSTTHKLSPKNSRLHRAKSEAVASRLLFFLPTPPETDFGVIHWEFDRFEWISAVWCSTKPNLLYASTPLTHWVRRLQPESSEKISSLIPDFPLKTLLFIDLLPSVTDD</sequence>
<comment type="caution">
    <text evidence="1">The sequence shown here is derived from an EMBL/GenBank/DDBJ whole genome shotgun (WGS) entry which is preliminary data.</text>
</comment>
<dbReference type="AlphaFoldDB" id="A0A5C5X349"/>
<evidence type="ECO:0000313" key="2">
    <source>
        <dbReference type="Proteomes" id="UP000317243"/>
    </source>
</evidence>
<keyword evidence="2" id="KW-1185">Reference proteome</keyword>
<gene>
    <name evidence="1" type="ORF">KOR42_08780</name>
</gene>
<accession>A0A5C5X349</accession>
<name>A0A5C5X349_9PLAN</name>
<protein>
    <submittedName>
        <fullName evidence="1">Uncharacterized protein</fullName>
    </submittedName>
</protein>
<evidence type="ECO:0000313" key="1">
    <source>
        <dbReference type="EMBL" id="TWT57517.1"/>
    </source>
</evidence>
<proteinExistence type="predicted"/>
<reference evidence="1 2" key="1">
    <citation type="submission" date="2019-02" db="EMBL/GenBank/DDBJ databases">
        <title>Deep-cultivation of Planctomycetes and their phenomic and genomic characterization uncovers novel biology.</title>
        <authorList>
            <person name="Wiegand S."/>
            <person name="Jogler M."/>
            <person name="Boedeker C."/>
            <person name="Pinto D."/>
            <person name="Vollmers J."/>
            <person name="Rivas-Marin E."/>
            <person name="Kohn T."/>
            <person name="Peeters S.H."/>
            <person name="Heuer A."/>
            <person name="Rast P."/>
            <person name="Oberbeckmann S."/>
            <person name="Bunk B."/>
            <person name="Jeske O."/>
            <person name="Meyerdierks A."/>
            <person name="Storesund J.E."/>
            <person name="Kallscheuer N."/>
            <person name="Luecker S."/>
            <person name="Lage O.M."/>
            <person name="Pohl T."/>
            <person name="Merkel B.J."/>
            <person name="Hornburger P."/>
            <person name="Mueller R.-W."/>
            <person name="Bruemmer F."/>
            <person name="Labrenz M."/>
            <person name="Spormann A.M."/>
            <person name="Op Den Camp H."/>
            <person name="Overmann J."/>
            <person name="Amann R."/>
            <person name="Jetten M.S.M."/>
            <person name="Mascher T."/>
            <person name="Medema M.H."/>
            <person name="Devos D.P."/>
            <person name="Kaster A.-K."/>
            <person name="Ovreas L."/>
            <person name="Rohde M."/>
            <person name="Galperin M.Y."/>
            <person name="Jogler C."/>
        </authorList>
    </citation>
    <scope>NUCLEOTIDE SEQUENCE [LARGE SCALE GENOMIC DNA]</scope>
    <source>
        <strain evidence="1 2">KOR42</strain>
    </source>
</reference>
<organism evidence="1 2">
    <name type="scientific">Thalassoglobus neptunius</name>
    <dbReference type="NCBI Taxonomy" id="1938619"/>
    <lineage>
        <taxon>Bacteria</taxon>
        <taxon>Pseudomonadati</taxon>
        <taxon>Planctomycetota</taxon>
        <taxon>Planctomycetia</taxon>
        <taxon>Planctomycetales</taxon>
        <taxon>Planctomycetaceae</taxon>
        <taxon>Thalassoglobus</taxon>
    </lineage>
</organism>
<dbReference type="Proteomes" id="UP000317243">
    <property type="component" value="Unassembled WGS sequence"/>
</dbReference>
<dbReference type="EMBL" id="SIHI01000001">
    <property type="protein sequence ID" value="TWT57517.1"/>
    <property type="molecule type" value="Genomic_DNA"/>
</dbReference>